<organism evidence="1 2">
    <name type="scientific">Adiantum capillus-veneris</name>
    <name type="common">Maidenhair fern</name>
    <dbReference type="NCBI Taxonomy" id="13818"/>
    <lineage>
        <taxon>Eukaryota</taxon>
        <taxon>Viridiplantae</taxon>
        <taxon>Streptophyta</taxon>
        <taxon>Embryophyta</taxon>
        <taxon>Tracheophyta</taxon>
        <taxon>Polypodiopsida</taxon>
        <taxon>Polypodiidae</taxon>
        <taxon>Polypodiales</taxon>
        <taxon>Pteridineae</taxon>
        <taxon>Pteridaceae</taxon>
        <taxon>Vittarioideae</taxon>
        <taxon>Adiantum</taxon>
    </lineage>
</organism>
<evidence type="ECO:0000313" key="2">
    <source>
        <dbReference type="Proteomes" id="UP000886520"/>
    </source>
</evidence>
<dbReference type="EMBL" id="JABFUD020000001">
    <property type="protein sequence ID" value="KAI5084298.1"/>
    <property type="molecule type" value="Genomic_DNA"/>
</dbReference>
<dbReference type="AlphaFoldDB" id="A0A9D4VDK5"/>
<name>A0A9D4VDK5_ADICA</name>
<accession>A0A9D4VDK5</accession>
<evidence type="ECO:0000313" key="1">
    <source>
        <dbReference type="EMBL" id="KAI5084298.1"/>
    </source>
</evidence>
<gene>
    <name evidence="1" type="ORF">GOP47_0000467</name>
</gene>
<protein>
    <submittedName>
        <fullName evidence="1">Uncharacterized protein</fullName>
    </submittedName>
</protein>
<comment type="caution">
    <text evidence="1">The sequence shown here is derived from an EMBL/GenBank/DDBJ whole genome shotgun (WGS) entry which is preliminary data.</text>
</comment>
<keyword evidence="2" id="KW-1185">Reference proteome</keyword>
<reference evidence="1" key="1">
    <citation type="submission" date="2021-01" db="EMBL/GenBank/DDBJ databases">
        <title>Adiantum capillus-veneris genome.</title>
        <authorList>
            <person name="Fang Y."/>
            <person name="Liao Q."/>
        </authorList>
    </citation>
    <scope>NUCLEOTIDE SEQUENCE</scope>
    <source>
        <strain evidence="1">H3</strain>
        <tissue evidence="1">Leaf</tissue>
    </source>
</reference>
<sequence length="153" mass="17875">MDCLDKEDRDVEKLLQEFVAVSEEPFTAITLILNGQERTYNHNTEHFDWTMPTQIDTRIDKSKDYKICPPSKTSSNSHCFVFYWNKVRRPTNDAPPYQSTLPETKIIESFNKELDPKGLIDLMCKLFLDEVGKSPQISPVEEQRLLALHLQNW</sequence>
<dbReference type="Proteomes" id="UP000886520">
    <property type="component" value="Chromosome 1"/>
</dbReference>
<proteinExistence type="predicted"/>